<evidence type="ECO:0000256" key="2">
    <source>
        <dbReference type="ARBA" id="ARBA00023157"/>
    </source>
</evidence>
<evidence type="ECO:0000256" key="3">
    <source>
        <dbReference type="ARBA" id="ARBA00023180"/>
    </source>
</evidence>
<dbReference type="PROSITE" id="PS01186">
    <property type="entry name" value="EGF_2"/>
    <property type="match status" value="2"/>
</dbReference>
<keyword evidence="10" id="KW-1185">Reference proteome</keyword>
<dbReference type="SMART" id="SM00181">
    <property type="entry name" value="EGF"/>
    <property type="match status" value="2"/>
</dbReference>
<keyword evidence="6" id="KW-0732">Signal</keyword>
<dbReference type="InterPro" id="IPR000859">
    <property type="entry name" value="CUB_dom"/>
</dbReference>
<dbReference type="InterPro" id="IPR035914">
    <property type="entry name" value="Sperma_CUB_dom_sf"/>
</dbReference>
<evidence type="ECO:0000313" key="9">
    <source>
        <dbReference type="EMBL" id="TSK20245.1"/>
    </source>
</evidence>
<dbReference type="FunFam" id="2.60.120.290:FF:000023">
    <property type="entry name" value="Multiple epidermal growth factor-like domains 8"/>
    <property type="match status" value="1"/>
</dbReference>
<dbReference type="PANTHER" id="PTHR24251:SF50">
    <property type="entry name" value="ATTRACTIN-LIKE 1A"/>
    <property type="match status" value="1"/>
</dbReference>
<dbReference type="EMBL" id="VCAZ01000005">
    <property type="protein sequence ID" value="TSK20245.1"/>
    <property type="molecule type" value="Genomic_DNA"/>
</dbReference>
<dbReference type="Gene3D" id="2.60.120.290">
    <property type="entry name" value="Spermadhesin, CUB domain"/>
    <property type="match status" value="1"/>
</dbReference>
<dbReference type="Gene3D" id="2.10.25.10">
    <property type="entry name" value="Laminin"/>
    <property type="match status" value="1"/>
</dbReference>
<dbReference type="PROSITE" id="PS00022">
    <property type="entry name" value="EGF_1"/>
    <property type="match status" value="2"/>
</dbReference>
<comment type="caution">
    <text evidence="9">The sequence shown here is derived from an EMBL/GenBank/DDBJ whole genome shotgun (WGS) entry which is preliminary data.</text>
</comment>
<gene>
    <name evidence="9" type="ORF">Baya_1793</name>
</gene>
<keyword evidence="1" id="KW-0677">Repeat</keyword>
<keyword evidence="2 5" id="KW-1015">Disulfide bond</keyword>
<dbReference type="SUPFAM" id="SSF49854">
    <property type="entry name" value="Spermadhesin, CUB domain"/>
    <property type="match status" value="1"/>
</dbReference>
<dbReference type="PANTHER" id="PTHR24251">
    <property type="entry name" value="OVOCHYMASE-RELATED"/>
    <property type="match status" value="1"/>
</dbReference>
<dbReference type="InterPro" id="IPR000742">
    <property type="entry name" value="EGF"/>
</dbReference>
<protein>
    <submittedName>
        <fullName evidence="9">Multiple epidermal growth factor-like domains protein 8</fullName>
    </submittedName>
</protein>
<keyword evidence="3" id="KW-0325">Glycoprotein</keyword>
<dbReference type="CDD" id="cd00041">
    <property type="entry name" value="CUB"/>
    <property type="match status" value="1"/>
</dbReference>
<dbReference type="PROSITE" id="PS50026">
    <property type="entry name" value="EGF_3"/>
    <property type="match status" value="1"/>
</dbReference>
<comment type="caution">
    <text evidence="5">Lacks conserved residue(s) required for the propagation of feature annotation.</text>
</comment>
<name>A0A556TM37_BAGYA</name>
<evidence type="ECO:0000256" key="4">
    <source>
        <dbReference type="PROSITE-ProRule" id="PRU00059"/>
    </source>
</evidence>
<dbReference type="PROSITE" id="PS01180">
    <property type="entry name" value="CUB"/>
    <property type="match status" value="1"/>
</dbReference>
<reference evidence="9 10" key="1">
    <citation type="journal article" date="2019" name="Genome Biol. Evol.">
        <title>Whole-Genome Sequencing of the Giant Devil Catfish, Bagarius yarrelli.</title>
        <authorList>
            <person name="Jiang W."/>
            <person name="Lv Y."/>
            <person name="Cheng L."/>
            <person name="Yang K."/>
            <person name="Chao B."/>
            <person name="Wang X."/>
            <person name="Li Y."/>
            <person name="Pan X."/>
            <person name="You X."/>
            <person name="Zhang Y."/>
            <person name="Yang J."/>
            <person name="Li J."/>
            <person name="Zhang X."/>
            <person name="Liu S."/>
            <person name="Sun C."/>
            <person name="Yang J."/>
            <person name="Shi Q."/>
        </authorList>
    </citation>
    <scope>NUCLEOTIDE SEQUENCE [LARGE SCALE GENOMIC DNA]</scope>
    <source>
        <strain evidence="9">JWS20170419001</strain>
        <tissue evidence="9">Muscle</tissue>
    </source>
</reference>
<evidence type="ECO:0000256" key="6">
    <source>
        <dbReference type="SAM" id="SignalP"/>
    </source>
</evidence>
<organism evidence="9 10">
    <name type="scientific">Bagarius yarrelli</name>
    <name type="common">Goonch</name>
    <name type="synonym">Bagrus yarrelli</name>
    <dbReference type="NCBI Taxonomy" id="175774"/>
    <lineage>
        <taxon>Eukaryota</taxon>
        <taxon>Metazoa</taxon>
        <taxon>Chordata</taxon>
        <taxon>Craniata</taxon>
        <taxon>Vertebrata</taxon>
        <taxon>Euteleostomi</taxon>
        <taxon>Actinopterygii</taxon>
        <taxon>Neopterygii</taxon>
        <taxon>Teleostei</taxon>
        <taxon>Ostariophysi</taxon>
        <taxon>Siluriformes</taxon>
        <taxon>Sisoridae</taxon>
        <taxon>Sisorinae</taxon>
        <taxon>Bagarius</taxon>
    </lineage>
</organism>
<evidence type="ECO:0000259" key="8">
    <source>
        <dbReference type="PROSITE" id="PS50026"/>
    </source>
</evidence>
<dbReference type="OrthoDB" id="8724551at2759"/>
<feature type="chain" id="PRO_5022172452" evidence="6">
    <location>
        <begin position="22"/>
        <end position="247"/>
    </location>
</feature>
<evidence type="ECO:0000256" key="1">
    <source>
        <dbReference type="ARBA" id="ARBA00022737"/>
    </source>
</evidence>
<dbReference type="AlphaFoldDB" id="A0A556TM37"/>
<feature type="disulfide bond" evidence="5">
    <location>
        <begin position="136"/>
        <end position="146"/>
    </location>
</feature>
<evidence type="ECO:0000313" key="10">
    <source>
        <dbReference type="Proteomes" id="UP000319801"/>
    </source>
</evidence>
<keyword evidence="5" id="KW-0245">EGF-like domain</keyword>
<feature type="domain" description="EGF-like" evidence="8">
    <location>
        <begin position="132"/>
        <end position="165"/>
    </location>
</feature>
<feature type="disulfide bond" evidence="5">
    <location>
        <begin position="155"/>
        <end position="164"/>
    </location>
</feature>
<feature type="domain" description="CUB" evidence="7">
    <location>
        <begin position="24"/>
        <end position="134"/>
    </location>
</feature>
<sequence length="247" mass="27019">MGSAVPGLFLLLLYLASGCWAGDCKGHRQILRGPPGYVTDGPGNYSVNGNCEWLITAPGSNYHIVLNFTFMETECTYDYLFVYDGDSYQSPLLASLSGRTLPPPIEAKSGKMLLHLFSDANYNLLGFNATYGFSLCPWDCGGHGRCDAVSSRCQCHQGWGGRDCSLPVCSTDCTQHGHGRCDEKREHCLCSSGFVGQICQLGLRDNSGVGQWWDVSYKDESFSPRTASAGVYLSSTRTFYMFGGKQK</sequence>
<feature type="signal peptide" evidence="6">
    <location>
        <begin position="1"/>
        <end position="21"/>
    </location>
</feature>
<evidence type="ECO:0000256" key="5">
    <source>
        <dbReference type="PROSITE-ProRule" id="PRU00076"/>
    </source>
</evidence>
<dbReference type="Pfam" id="PF00431">
    <property type="entry name" value="CUB"/>
    <property type="match status" value="1"/>
</dbReference>
<dbReference type="Proteomes" id="UP000319801">
    <property type="component" value="Unassembled WGS sequence"/>
</dbReference>
<feature type="disulfide bond" evidence="4">
    <location>
        <begin position="24"/>
        <end position="51"/>
    </location>
</feature>
<dbReference type="SMART" id="SM00042">
    <property type="entry name" value="CUB"/>
    <property type="match status" value="1"/>
</dbReference>
<dbReference type="FunFam" id="2.10.25.10:FF:000001">
    <property type="entry name" value="Tenascin C"/>
    <property type="match status" value="1"/>
</dbReference>
<evidence type="ECO:0000259" key="7">
    <source>
        <dbReference type="PROSITE" id="PS01180"/>
    </source>
</evidence>
<proteinExistence type="predicted"/>
<accession>A0A556TM37</accession>